<reference evidence="1" key="2">
    <citation type="journal article" date="2023" name="Science">
        <title>Genomic signatures of disease resistance in endangered staghorn corals.</title>
        <authorList>
            <person name="Vollmer S.V."/>
            <person name="Selwyn J.D."/>
            <person name="Despard B.A."/>
            <person name="Roesel C.L."/>
        </authorList>
    </citation>
    <scope>NUCLEOTIDE SEQUENCE</scope>
    <source>
        <strain evidence="1">K2</strain>
    </source>
</reference>
<accession>A0AAD9Q961</accession>
<organism evidence="1 2">
    <name type="scientific">Acropora cervicornis</name>
    <name type="common">Staghorn coral</name>
    <dbReference type="NCBI Taxonomy" id="6130"/>
    <lineage>
        <taxon>Eukaryota</taxon>
        <taxon>Metazoa</taxon>
        <taxon>Cnidaria</taxon>
        <taxon>Anthozoa</taxon>
        <taxon>Hexacorallia</taxon>
        <taxon>Scleractinia</taxon>
        <taxon>Astrocoeniina</taxon>
        <taxon>Acroporidae</taxon>
        <taxon>Acropora</taxon>
    </lineage>
</organism>
<gene>
    <name evidence="1" type="ORF">P5673_020857</name>
</gene>
<evidence type="ECO:0000313" key="1">
    <source>
        <dbReference type="EMBL" id="KAK2557010.1"/>
    </source>
</evidence>
<reference evidence="1" key="1">
    <citation type="journal article" date="2023" name="G3 (Bethesda)">
        <title>Whole genome assembly and annotation of the endangered Caribbean coral Acropora cervicornis.</title>
        <authorList>
            <person name="Selwyn J.D."/>
            <person name="Vollmer S.V."/>
        </authorList>
    </citation>
    <scope>NUCLEOTIDE SEQUENCE</scope>
    <source>
        <strain evidence="1">K2</strain>
    </source>
</reference>
<dbReference type="Proteomes" id="UP001249851">
    <property type="component" value="Unassembled WGS sequence"/>
</dbReference>
<dbReference type="AlphaFoldDB" id="A0AAD9Q961"/>
<comment type="caution">
    <text evidence="1">The sequence shown here is derived from an EMBL/GenBank/DDBJ whole genome shotgun (WGS) entry which is preliminary data.</text>
</comment>
<keyword evidence="2" id="KW-1185">Reference proteome</keyword>
<proteinExistence type="predicted"/>
<protein>
    <submittedName>
        <fullName evidence="1">Uncharacterized protein</fullName>
    </submittedName>
</protein>
<evidence type="ECO:0000313" key="2">
    <source>
        <dbReference type="Proteomes" id="UP001249851"/>
    </source>
</evidence>
<name>A0AAD9Q961_ACRCE</name>
<sequence length="137" mass="16278">DLKFVWWRDLLTCKYWRSVSNYQLGSFSIDSSSERFAKVKEEQTELVWSVRKTVLLDLNYIHTGILSILKLNAVIYSTEVRMDHDKVKEQQVELVWSVRKRILRDLNNVDFDYSNQRGQLIEVDFPVKFKTVLSNSE</sequence>
<dbReference type="EMBL" id="JARQWQ010000052">
    <property type="protein sequence ID" value="KAK2557010.1"/>
    <property type="molecule type" value="Genomic_DNA"/>
</dbReference>
<feature type="non-terminal residue" evidence="1">
    <location>
        <position position="1"/>
    </location>
</feature>